<proteinExistence type="predicted"/>
<protein>
    <submittedName>
        <fullName evidence="2">Uncharacterized protein</fullName>
    </submittedName>
</protein>
<organism evidence="2 3">
    <name type="scientific">Mytilus galloprovincialis</name>
    <name type="common">Mediterranean mussel</name>
    <dbReference type="NCBI Taxonomy" id="29158"/>
    <lineage>
        <taxon>Eukaryota</taxon>
        <taxon>Metazoa</taxon>
        <taxon>Spiralia</taxon>
        <taxon>Lophotrochozoa</taxon>
        <taxon>Mollusca</taxon>
        <taxon>Bivalvia</taxon>
        <taxon>Autobranchia</taxon>
        <taxon>Pteriomorphia</taxon>
        <taxon>Mytilida</taxon>
        <taxon>Mytiloidea</taxon>
        <taxon>Mytilidae</taxon>
        <taxon>Mytilinae</taxon>
        <taxon>Mytilus</taxon>
    </lineage>
</organism>
<dbReference type="EMBL" id="UYJE01007690">
    <property type="protein sequence ID" value="VDI57099.1"/>
    <property type="molecule type" value="Genomic_DNA"/>
</dbReference>
<evidence type="ECO:0000256" key="1">
    <source>
        <dbReference type="SAM" id="MobiDB-lite"/>
    </source>
</evidence>
<accession>A0A8B6G0T2</accession>
<gene>
    <name evidence="2" type="ORF">MGAL_10B035187</name>
</gene>
<evidence type="ECO:0000313" key="3">
    <source>
        <dbReference type="Proteomes" id="UP000596742"/>
    </source>
</evidence>
<reference evidence="2" key="1">
    <citation type="submission" date="2018-11" db="EMBL/GenBank/DDBJ databases">
        <authorList>
            <person name="Alioto T."/>
            <person name="Alioto T."/>
        </authorList>
    </citation>
    <scope>NUCLEOTIDE SEQUENCE</scope>
</reference>
<evidence type="ECO:0000313" key="2">
    <source>
        <dbReference type="EMBL" id="VDI57099.1"/>
    </source>
</evidence>
<sequence length="56" mass="6637">MSTTPTLTGKQEQQSKQKELMQQELKLKKREKQLRLTEAVVNDQSKEKNWTLRHAI</sequence>
<dbReference type="Proteomes" id="UP000596742">
    <property type="component" value="Unassembled WGS sequence"/>
</dbReference>
<dbReference type="AlphaFoldDB" id="A0A8B6G0T2"/>
<feature type="region of interest" description="Disordered" evidence="1">
    <location>
        <begin position="1"/>
        <end position="20"/>
    </location>
</feature>
<name>A0A8B6G0T2_MYTGA</name>
<keyword evidence="3" id="KW-1185">Reference proteome</keyword>
<comment type="caution">
    <text evidence="2">The sequence shown here is derived from an EMBL/GenBank/DDBJ whole genome shotgun (WGS) entry which is preliminary data.</text>
</comment>